<proteinExistence type="inferred from homology"/>
<dbReference type="Proteomes" id="UP000601789">
    <property type="component" value="Unassembled WGS sequence"/>
</dbReference>
<sequence>MAEQRVPTRRDEYCAFRVLTTRWLDNDIYGHLNNIVHYALIDSAVNGWLIEHKLLDLHRSTQIGVVVESGCRYFSSIAYPDLVTAGIRVSNIGNTSVRYEIGLFRNDEDVASAEGYFVHVYVDRDSREPLPLTQTFRAAVETLQR</sequence>
<dbReference type="CDD" id="cd00586">
    <property type="entry name" value="4HBT"/>
    <property type="match status" value="1"/>
</dbReference>
<accession>A0ABS0SE66</accession>
<evidence type="ECO:0000313" key="4">
    <source>
        <dbReference type="Proteomes" id="UP000601789"/>
    </source>
</evidence>
<name>A0ABS0SE66_9HYPH</name>
<dbReference type="EMBL" id="JADGMQ010000009">
    <property type="protein sequence ID" value="MBI1621561.1"/>
    <property type="molecule type" value="Genomic_DNA"/>
</dbReference>
<dbReference type="InterPro" id="IPR029069">
    <property type="entry name" value="HotDog_dom_sf"/>
</dbReference>
<organism evidence="3 4">
    <name type="scientific">Aquamicrobium zhengzhouense</name>
    <dbReference type="NCBI Taxonomy" id="2781738"/>
    <lineage>
        <taxon>Bacteria</taxon>
        <taxon>Pseudomonadati</taxon>
        <taxon>Pseudomonadota</taxon>
        <taxon>Alphaproteobacteria</taxon>
        <taxon>Hyphomicrobiales</taxon>
        <taxon>Phyllobacteriaceae</taxon>
        <taxon>Aquamicrobium</taxon>
    </lineage>
</organism>
<keyword evidence="2" id="KW-0378">Hydrolase</keyword>
<dbReference type="SUPFAM" id="SSF54637">
    <property type="entry name" value="Thioesterase/thiol ester dehydrase-isomerase"/>
    <property type="match status" value="1"/>
</dbReference>
<comment type="similarity">
    <text evidence="1">Belongs to the 4-hydroxybenzoyl-CoA thioesterase family.</text>
</comment>
<dbReference type="Pfam" id="PF13279">
    <property type="entry name" value="4HBT_2"/>
    <property type="match status" value="1"/>
</dbReference>
<dbReference type="PANTHER" id="PTHR31793">
    <property type="entry name" value="4-HYDROXYBENZOYL-COA THIOESTERASE FAMILY MEMBER"/>
    <property type="match status" value="1"/>
</dbReference>
<dbReference type="PANTHER" id="PTHR31793:SF27">
    <property type="entry name" value="NOVEL THIOESTERASE SUPERFAMILY DOMAIN AND SAPOSIN A-TYPE DOMAIN CONTAINING PROTEIN (0610012H03RIK)"/>
    <property type="match status" value="1"/>
</dbReference>
<keyword evidence="4" id="KW-1185">Reference proteome</keyword>
<reference evidence="3 4" key="1">
    <citation type="submission" date="2020-10" db="EMBL/GenBank/DDBJ databases">
        <title>Aquamicrobium zhengzhouensis sp. nov., a exopolysaccharide producing bacterium isolated from farmland soil.</title>
        <authorList>
            <person name="Wang X."/>
        </authorList>
    </citation>
    <scope>NUCLEOTIDE SEQUENCE [LARGE SCALE GENOMIC DNA]</scope>
    <source>
        <strain evidence="4">cd-1</strain>
    </source>
</reference>
<dbReference type="RefSeq" id="WP_198476963.1">
    <property type="nucleotide sequence ID" value="NZ_JADGMQ010000009.1"/>
</dbReference>
<comment type="caution">
    <text evidence="3">The sequence shown here is derived from an EMBL/GenBank/DDBJ whole genome shotgun (WGS) entry which is preliminary data.</text>
</comment>
<dbReference type="InterPro" id="IPR050563">
    <property type="entry name" value="4-hydroxybenzoyl-CoA_TE"/>
</dbReference>
<evidence type="ECO:0000256" key="2">
    <source>
        <dbReference type="ARBA" id="ARBA00022801"/>
    </source>
</evidence>
<gene>
    <name evidence="3" type="ORF">IOD40_12935</name>
</gene>
<protein>
    <submittedName>
        <fullName evidence="3">Acyl-CoA thioesterase</fullName>
    </submittedName>
</protein>
<evidence type="ECO:0000256" key="1">
    <source>
        <dbReference type="ARBA" id="ARBA00005953"/>
    </source>
</evidence>
<evidence type="ECO:0000313" key="3">
    <source>
        <dbReference type="EMBL" id="MBI1621561.1"/>
    </source>
</evidence>
<dbReference type="Gene3D" id="3.10.129.10">
    <property type="entry name" value="Hotdog Thioesterase"/>
    <property type="match status" value="1"/>
</dbReference>